<evidence type="ECO:0000313" key="6">
    <source>
        <dbReference type="EMBL" id="MEE6259758.1"/>
    </source>
</evidence>
<dbReference type="InterPro" id="IPR000514">
    <property type="entry name" value="Glyco_hydro_39"/>
</dbReference>
<name>A0ABU7RTD2_9ACTN</name>
<organism evidence="6 7">
    <name type="scientific">Plantactinospora sonchi</name>
    <dbReference type="NCBI Taxonomy" id="1544735"/>
    <lineage>
        <taxon>Bacteria</taxon>
        <taxon>Bacillati</taxon>
        <taxon>Actinomycetota</taxon>
        <taxon>Actinomycetes</taxon>
        <taxon>Micromonosporales</taxon>
        <taxon>Micromonosporaceae</taxon>
        <taxon>Plantactinospora</taxon>
    </lineage>
</organism>
<dbReference type="PRINTS" id="PR00745">
    <property type="entry name" value="GLHYDRLASE39"/>
</dbReference>
<evidence type="ECO:0000256" key="2">
    <source>
        <dbReference type="ARBA" id="ARBA00022801"/>
    </source>
</evidence>
<sequence length="541" mass="59926">MRFTVPAHPSGRLTEAWRACVGTGRFELALRRDYQDSLALVQREIGFRHIRGHGLLSDGVGVHRPYEHRGSRQVRHAFTYVDQVIDAYLELGIRPFVELGFMPAALASGDQTVFWWRGNVTPPRSETEWADLVRATVSHLVDRYGLDEVRGWPIEVWNEPNLTEFWQHADEAAYHRLYEVTAHAVKEVDAGLQVGGPAISPGADEWLPRFADFVAARDVPVDFVSKHAYTSGPAQHVPFGVHQTLAPAARLLEQFGSPRHLLRDTALAGLPVHITEFNSSYRPDNPIHDTAFHAAYLAPVLAAGGDLVDSFSYWTFSDMFEEVGVPTSLFHGGFGLLTHRQVKKPTYHLYAFMARLGDQVLARGSDHLVTRGREGRVTVLAWAPVDVTGRDPVDRHEILLSIPVGGAPDDHRPADLVSDPARGWAYVHRSSVNEEQGNAWTAWAEMGRPRSPRTRQLDTLREAAEPGRGHCRLRVVAGRVDLDLTLARHEVTLVEITAVVDETPPWWDESRLYGLSADAGPPAGEAATADGADGADGAERR</sequence>
<evidence type="ECO:0000313" key="7">
    <source>
        <dbReference type="Proteomes" id="UP001332243"/>
    </source>
</evidence>
<protein>
    <submittedName>
        <fullName evidence="6">Xylan 1,4-beta-xylosidase</fullName>
    </submittedName>
</protein>
<feature type="region of interest" description="Disordered" evidence="4">
    <location>
        <begin position="515"/>
        <end position="541"/>
    </location>
</feature>
<keyword evidence="2" id="KW-0378">Hydrolase</keyword>
<keyword evidence="7" id="KW-1185">Reference proteome</keyword>
<dbReference type="InterPro" id="IPR017853">
    <property type="entry name" value="GH"/>
</dbReference>
<dbReference type="EMBL" id="JAZGQK010000012">
    <property type="protein sequence ID" value="MEE6259758.1"/>
    <property type="molecule type" value="Genomic_DNA"/>
</dbReference>
<evidence type="ECO:0000256" key="3">
    <source>
        <dbReference type="ARBA" id="ARBA00023295"/>
    </source>
</evidence>
<evidence type="ECO:0000256" key="1">
    <source>
        <dbReference type="ARBA" id="ARBA00008875"/>
    </source>
</evidence>
<evidence type="ECO:0000259" key="5">
    <source>
        <dbReference type="Pfam" id="PF01229"/>
    </source>
</evidence>
<dbReference type="PANTHER" id="PTHR12631">
    <property type="entry name" value="ALPHA-L-IDURONIDASE"/>
    <property type="match status" value="1"/>
</dbReference>
<comment type="caution">
    <text evidence="6">The sequence shown here is derived from an EMBL/GenBank/DDBJ whole genome shotgun (WGS) entry which is preliminary data.</text>
</comment>
<evidence type="ECO:0000256" key="4">
    <source>
        <dbReference type="SAM" id="MobiDB-lite"/>
    </source>
</evidence>
<dbReference type="Gene3D" id="3.20.20.80">
    <property type="entry name" value="Glycosidases"/>
    <property type="match status" value="1"/>
</dbReference>
<dbReference type="RefSeq" id="WP_331214880.1">
    <property type="nucleotide sequence ID" value="NZ_JAZGQK010000012.1"/>
</dbReference>
<gene>
    <name evidence="6" type="ORF">V1633_14815</name>
</gene>
<dbReference type="Pfam" id="PF01229">
    <property type="entry name" value="Glyco_hydro_39"/>
    <property type="match status" value="1"/>
</dbReference>
<dbReference type="InterPro" id="IPR051923">
    <property type="entry name" value="Glycosyl_Hydrolase_39"/>
</dbReference>
<keyword evidence="3" id="KW-0326">Glycosidase</keyword>
<proteinExistence type="inferred from homology"/>
<dbReference type="SUPFAM" id="SSF51445">
    <property type="entry name" value="(Trans)glycosidases"/>
    <property type="match status" value="1"/>
</dbReference>
<dbReference type="InterPro" id="IPR049166">
    <property type="entry name" value="GH39_cat"/>
</dbReference>
<feature type="compositionally biased region" description="Low complexity" evidence="4">
    <location>
        <begin position="517"/>
        <end position="532"/>
    </location>
</feature>
<dbReference type="SUPFAM" id="SSF51011">
    <property type="entry name" value="Glycosyl hydrolase domain"/>
    <property type="match status" value="1"/>
</dbReference>
<dbReference type="Proteomes" id="UP001332243">
    <property type="component" value="Unassembled WGS sequence"/>
</dbReference>
<dbReference type="Gene3D" id="2.60.40.1500">
    <property type="entry name" value="Glycosyl hydrolase domain, family 39"/>
    <property type="match status" value="1"/>
</dbReference>
<accession>A0ABU7RTD2</accession>
<reference evidence="6 7" key="1">
    <citation type="submission" date="2024-01" db="EMBL/GenBank/DDBJ databases">
        <title>Genome insights into Plantactinospora sonchi sp. nov.</title>
        <authorList>
            <person name="Wang L."/>
        </authorList>
    </citation>
    <scope>NUCLEOTIDE SEQUENCE [LARGE SCALE GENOMIC DNA]</scope>
    <source>
        <strain evidence="6 7">NEAU-QY2</strain>
    </source>
</reference>
<feature type="domain" description="Glycosyl hydrolases family 39 N-terminal catalytic" evidence="5">
    <location>
        <begin position="7"/>
        <end position="476"/>
    </location>
</feature>
<dbReference type="PANTHER" id="PTHR12631:SF10">
    <property type="entry name" value="BETA-XYLOSIDASE-LIKE PROTEIN-RELATED"/>
    <property type="match status" value="1"/>
</dbReference>
<comment type="similarity">
    <text evidence="1">Belongs to the glycosyl hydrolase 39 family.</text>
</comment>